<reference evidence="2" key="1">
    <citation type="submission" date="2022-10" db="EMBL/GenBank/DDBJ databases">
        <title>The WGS of Solirubrobacter sp. CPCC 204708.</title>
        <authorList>
            <person name="Jiang Z."/>
        </authorList>
    </citation>
    <scope>NUCLEOTIDE SEQUENCE</scope>
    <source>
        <strain evidence="2">CPCC 204708</strain>
    </source>
</reference>
<gene>
    <name evidence="2" type="ORF">OJ962_08695</name>
</gene>
<feature type="region of interest" description="Disordered" evidence="1">
    <location>
        <begin position="294"/>
        <end position="324"/>
    </location>
</feature>
<sequence>MCAYRAPQPAPTAAEKELAQLKEYARQRAEFGFRSDLAYVRKLVKAGRYEYDVGYIPVTKREDDYLKLRDRLQIGDAGYRYIRPIRDFYGGISVEDDWPREPYLLIRFTRNVEGYLAGLKRVARFPDNLRAKRVRFSERELDRLRDRVHEDSRRLRKAGFHIQGSSYDTDKGVAEIELVTKRTDAKTYFRKRYGARVKPIVTDTETTALECGNPTSYRIAPDGGSIVVRYETGGGAVYERTELVEHADRIEIGIVERAPTGFRTADLQIRDAPATALSAPLGTRAVIDMRTGRRVAQSGPSPGDPPCPGPAEPAPPPSLGPNAYELEDDDKVDAYVRKHYADFGGSDLQGTAAAPYMVYGFVKDAARHERAIQRLTRHRGKVRVMAVQFRASELEALARRIGEDALAGDGFLDGYGRAGFAVADANPDWQAVAVRLYTTRQDHAAWFAARYGPAVRTEVIGDRYECAMPE</sequence>
<name>A0ABT4RGS2_9ACTN</name>
<feature type="compositionally biased region" description="Pro residues" evidence="1">
    <location>
        <begin position="302"/>
        <end position="319"/>
    </location>
</feature>
<evidence type="ECO:0008006" key="4">
    <source>
        <dbReference type="Google" id="ProtNLM"/>
    </source>
</evidence>
<dbReference type="EMBL" id="JAPCID010000010">
    <property type="protein sequence ID" value="MDA0137571.1"/>
    <property type="molecule type" value="Genomic_DNA"/>
</dbReference>
<accession>A0ABT4RGS2</accession>
<evidence type="ECO:0000313" key="3">
    <source>
        <dbReference type="Proteomes" id="UP001147700"/>
    </source>
</evidence>
<comment type="caution">
    <text evidence="2">The sequence shown here is derived from an EMBL/GenBank/DDBJ whole genome shotgun (WGS) entry which is preliminary data.</text>
</comment>
<dbReference type="RefSeq" id="WP_202957311.1">
    <property type="nucleotide sequence ID" value="NZ_JAPCID010000010.1"/>
</dbReference>
<protein>
    <recommendedName>
        <fullName evidence="4">POTRA domain-containing protein</fullName>
    </recommendedName>
</protein>
<evidence type="ECO:0000256" key="1">
    <source>
        <dbReference type="SAM" id="MobiDB-lite"/>
    </source>
</evidence>
<organism evidence="2 3">
    <name type="scientific">Solirubrobacter deserti</name>
    <dbReference type="NCBI Taxonomy" id="2282478"/>
    <lineage>
        <taxon>Bacteria</taxon>
        <taxon>Bacillati</taxon>
        <taxon>Actinomycetota</taxon>
        <taxon>Thermoleophilia</taxon>
        <taxon>Solirubrobacterales</taxon>
        <taxon>Solirubrobacteraceae</taxon>
        <taxon>Solirubrobacter</taxon>
    </lineage>
</organism>
<evidence type="ECO:0000313" key="2">
    <source>
        <dbReference type="EMBL" id="MDA0137571.1"/>
    </source>
</evidence>
<dbReference type="Proteomes" id="UP001147700">
    <property type="component" value="Unassembled WGS sequence"/>
</dbReference>
<keyword evidence="3" id="KW-1185">Reference proteome</keyword>
<proteinExistence type="predicted"/>